<keyword evidence="2" id="KW-1185">Reference proteome</keyword>
<dbReference type="Proteomes" id="UP000324222">
    <property type="component" value="Unassembled WGS sequence"/>
</dbReference>
<accession>A0A5B7IYK0</accession>
<name>A0A5B7IYK0_PORTR</name>
<sequence>MESHELTTSTITVTITTIITTTTTITTGPTTAAATTTTTTRPVSTFCHIPHTHAVVVLLVTLSGKSAFALIMELR</sequence>
<comment type="caution">
    <text evidence="1">The sequence shown here is derived from an EMBL/GenBank/DDBJ whole genome shotgun (WGS) entry which is preliminary data.</text>
</comment>
<dbReference type="EMBL" id="VSRR010072427">
    <property type="protein sequence ID" value="MPC86756.1"/>
    <property type="molecule type" value="Genomic_DNA"/>
</dbReference>
<proteinExistence type="predicted"/>
<evidence type="ECO:0000313" key="2">
    <source>
        <dbReference type="Proteomes" id="UP000324222"/>
    </source>
</evidence>
<protein>
    <submittedName>
        <fullName evidence="1">Uncharacterized protein</fullName>
    </submittedName>
</protein>
<reference evidence="1 2" key="1">
    <citation type="submission" date="2019-05" db="EMBL/GenBank/DDBJ databases">
        <title>Another draft genome of Portunus trituberculatus and its Hox gene families provides insights of decapod evolution.</title>
        <authorList>
            <person name="Jeong J.-H."/>
            <person name="Song I."/>
            <person name="Kim S."/>
            <person name="Choi T."/>
            <person name="Kim D."/>
            <person name="Ryu S."/>
            <person name="Kim W."/>
        </authorList>
    </citation>
    <scope>NUCLEOTIDE SEQUENCE [LARGE SCALE GENOMIC DNA]</scope>
    <source>
        <tissue evidence="1">Muscle</tissue>
    </source>
</reference>
<gene>
    <name evidence="1" type="ORF">E2C01_081592</name>
</gene>
<organism evidence="1 2">
    <name type="scientific">Portunus trituberculatus</name>
    <name type="common">Swimming crab</name>
    <name type="synonym">Neptunus trituberculatus</name>
    <dbReference type="NCBI Taxonomy" id="210409"/>
    <lineage>
        <taxon>Eukaryota</taxon>
        <taxon>Metazoa</taxon>
        <taxon>Ecdysozoa</taxon>
        <taxon>Arthropoda</taxon>
        <taxon>Crustacea</taxon>
        <taxon>Multicrustacea</taxon>
        <taxon>Malacostraca</taxon>
        <taxon>Eumalacostraca</taxon>
        <taxon>Eucarida</taxon>
        <taxon>Decapoda</taxon>
        <taxon>Pleocyemata</taxon>
        <taxon>Brachyura</taxon>
        <taxon>Eubrachyura</taxon>
        <taxon>Portunoidea</taxon>
        <taxon>Portunidae</taxon>
        <taxon>Portuninae</taxon>
        <taxon>Portunus</taxon>
    </lineage>
</organism>
<evidence type="ECO:0000313" key="1">
    <source>
        <dbReference type="EMBL" id="MPC86756.1"/>
    </source>
</evidence>
<dbReference type="AlphaFoldDB" id="A0A5B7IYK0"/>